<comment type="caution">
    <text evidence="1">The sequence shown here is derived from an EMBL/GenBank/DDBJ whole genome shotgun (WGS) entry which is preliminary data.</text>
</comment>
<sequence length="148" mass="17059">MKKRVYFQFLFLVLFAVSCGSNEECSDCELENAKDTITEADDLETALKDTNTEKKSVAIENIENHEKIVKKYGEQWDFCTCVVANDSINDAFEKGNMSSKQEEKLMARWEYVDTKCKELLTTPNTTPEERAKHDKKVMKCLKQNGLKK</sequence>
<protein>
    <recommendedName>
        <fullName evidence="3">Lipoprotein</fullName>
    </recommendedName>
</protein>
<evidence type="ECO:0008006" key="3">
    <source>
        <dbReference type="Google" id="ProtNLM"/>
    </source>
</evidence>
<reference evidence="1 2" key="1">
    <citation type="submission" date="2019-07" db="EMBL/GenBank/DDBJ databases">
        <authorList>
            <person name="Huq M.A."/>
        </authorList>
    </citation>
    <scope>NUCLEOTIDE SEQUENCE [LARGE SCALE GENOMIC DNA]</scope>
    <source>
        <strain evidence="1 2">MAH-3</strain>
    </source>
</reference>
<proteinExistence type="predicted"/>
<organism evidence="1 2">
    <name type="scientific">Fluviicola chungangensis</name>
    <dbReference type="NCBI Taxonomy" id="2597671"/>
    <lineage>
        <taxon>Bacteria</taxon>
        <taxon>Pseudomonadati</taxon>
        <taxon>Bacteroidota</taxon>
        <taxon>Flavobacteriia</taxon>
        <taxon>Flavobacteriales</taxon>
        <taxon>Crocinitomicaceae</taxon>
        <taxon>Fluviicola</taxon>
    </lineage>
</organism>
<dbReference type="EMBL" id="VLPL01000001">
    <property type="protein sequence ID" value="TSJ47653.1"/>
    <property type="molecule type" value="Genomic_DNA"/>
</dbReference>
<dbReference type="PROSITE" id="PS51257">
    <property type="entry name" value="PROKAR_LIPOPROTEIN"/>
    <property type="match status" value="1"/>
</dbReference>
<gene>
    <name evidence="1" type="ORF">FO442_00570</name>
</gene>
<accession>A0A556N6G0</accession>
<evidence type="ECO:0000313" key="1">
    <source>
        <dbReference type="EMBL" id="TSJ47653.1"/>
    </source>
</evidence>
<dbReference type="OrthoDB" id="1467795at2"/>
<keyword evidence="2" id="KW-1185">Reference proteome</keyword>
<dbReference type="AlphaFoldDB" id="A0A556N6G0"/>
<dbReference type="RefSeq" id="WP_144331189.1">
    <property type="nucleotide sequence ID" value="NZ_VLPL01000001.1"/>
</dbReference>
<evidence type="ECO:0000313" key="2">
    <source>
        <dbReference type="Proteomes" id="UP000316008"/>
    </source>
</evidence>
<dbReference type="Proteomes" id="UP000316008">
    <property type="component" value="Unassembled WGS sequence"/>
</dbReference>
<name>A0A556N6G0_9FLAO</name>